<comment type="similarity">
    <text evidence="2 11">Belongs to the class-II aminoacyl-tRNA synthetase family.</text>
</comment>
<accession>A0AA48I223</accession>
<dbReference type="PRINTS" id="PR01045">
    <property type="entry name" value="TRNASYNTHGB"/>
</dbReference>
<gene>
    <name evidence="11 13" type="primary">glyS</name>
    <name evidence="13" type="ORF">MACH26_00060</name>
</gene>
<keyword evidence="14" id="KW-1185">Reference proteome</keyword>
<keyword evidence="8 11" id="KW-0648">Protein biosynthesis</keyword>
<dbReference type="HAMAP" id="MF_00255">
    <property type="entry name" value="Gly_tRNA_synth_beta"/>
    <property type="match status" value="1"/>
</dbReference>
<evidence type="ECO:0000256" key="5">
    <source>
        <dbReference type="ARBA" id="ARBA00022598"/>
    </source>
</evidence>
<evidence type="ECO:0000256" key="8">
    <source>
        <dbReference type="ARBA" id="ARBA00022917"/>
    </source>
</evidence>
<comment type="catalytic activity">
    <reaction evidence="10 11">
        <text>tRNA(Gly) + glycine + ATP = glycyl-tRNA(Gly) + AMP + diphosphate</text>
        <dbReference type="Rhea" id="RHEA:16013"/>
        <dbReference type="Rhea" id="RHEA-COMP:9664"/>
        <dbReference type="Rhea" id="RHEA-COMP:9683"/>
        <dbReference type="ChEBI" id="CHEBI:30616"/>
        <dbReference type="ChEBI" id="CHEBI:33019"/>
        <dbReference type="ChEBI" id="CHEBI:57305"/>
        <dbReference type="ChEBI" id="CHEBI:78442"/>
        <dbReference type="ChEBI" id="CHEBI:78522"/>
        <dbReference type="ChEBI" id="CHEBI:456215"/>
        <dbReference type="EC" id="6.1.1.14"/>
    </reaction>
</comment>
<dbReference type="PROSITE" id="PS50861">
    <property type="entry name" value="AA_TRNA_LIGASE_II_GLYAB"/>
    <property type="match status" value="1"/>
</dbReference>
<evidence type="ECO:0000256" key="11">
    <source>
        <dbReference type="HAMAP-Rule" id="MF_00255"/>
    </source>
</evidence>
<keyword evidence="9 11" id="KW-0030">Aminoacyl-tRNA synthetase</keyword>
<keyword evidence="5 11" id="KW-0436">Ligase</keyword>
<feature type="domain" description="DALR anticodon binding" evidence="12">
    <location>
        <begin position="585"/>
        <end position="681"/>
    </location>
</feature>
<dbReference type="Pfam" id="PF02092">
    <property type="entry name" value="tRNA_synt_2f"/>
    <property type="match status" value="1"/>
</dbReference>
<keyword evidence="4 11" id="KW-0963">Cytoplasm</keyword>
<organism evidence="13 14">
    <name type="scientific">Planctobacterium marinum</name>
    <dbReference type="NCBI Taxonomy" id="1631968"/>
    <lineage>
        <taxon>Bacteria</taxon>
        <taxon>Pseudomonadati</taxon>
        <taxon>Pseudomonadota</taxon>
        <taxon>Gammaproteobacteria</taxon>
        <taxon>Alteromonadales</taxon>
        <taxon>Alteromonadaceae</taxon>
        <taxon>Planctobacterium</taxon>
    </lineage>
</organism>
<dbReference type="EC" id="6.1.1.14" evidence="11"/>
<evidence type="ECO:0000256" key="3">
    <source>
        <dbReference type="ARBA" id="ARBA00011209"/>
    </source>
</evidence>
<dbReference type="GO" id="GO:0004820">
    <property type="term" value="F:glycine-tRNA ligase activity"/>
    <property type="evidence" value="ECO:0007669"/>
    <property type="project" value="UniProtKB-UniRule"/>
</dbReference>
<dbReference type="KEGG" id="pmaw:MACH26_00060"/>
<name>A0AA48I223_9ALTE</name>
<comment type="subcellular location">
    <subcellularLocation>
        <location evidence="1 11">Cytoplasm</location>
    </subcellularLocation>
</comment>
<sequence length="692" mass="77064">MSNNLVIELACEELPPKALRTLGQTFQSNIVDGLKQARFTFQSTQWFATPRRLSLLISGLSEKQEDIELVKKGPPVKSAYDASGEPTKAALGWAKSNNITLEEATVVETPKGEWLQVTIQETGKNIDSCLQNILDTSASKLPVPKVMRWGDSDHQFVRPVHNLCCLFNDKVIPVELFGKKANNLVMGHRFHSPGLHELHSAESYESQLNSLNVIADFEKRKANIVQSLNQTAVQFNGKVVEDDDLVEEVTSLVEYPVVLSAEFDESFLNVPKEPLIYTMKDDQRYFPLLSNNDGKLLNRFLFVSNISSNNPDTVISGNEKVVRPRLADAKFFYEYDLSVATETRLDSLKSIVYQKQLGTLFEKSERVANLSRALTQKLQIGDPELCYRAGLLAKSDLTSKVVYEFPDVQGYMGQCYALNDGEVSEVATAIADHYKPRSASDSLPASDTAKIVSIAERLDTLTGIFGIGILPKGDKDPFALRRATLGIIKVVLENDINLDFKALLNLSAGFYAQGTLNNQDWQEQLIQFFNARLENFFIEQGHQVNTVRSVIEVAGNSIETIKYRLEALTNFIENNRDTMAILSESNKRIANILAKNNAGTTKVDASLFVEEEEKVLWAGLNEISTESTMSLSAEAYSDRLNELASLRTPIATFFDKVMVNADDEAIKQNRFALIATIRSVFLSVADISLLQG</sequence>
<keyword evidence="7 11" id="KW-0067">ATP-binding</keyword>
<dbReference type="GO" id="GO:0005829">
    <property type="term" value="C:cytosol"/>
    <property type="evidence" value="ECO:0007669"/>
    <property type="project" value="TreeGrafter"/>
</dbReference>
<proteinExistence type="inferred from homology"/>
<dbReference type="GO" id="GO:0005524">
    <property type="term" value="F:ATP binding"/>
    <property type="evidence" value="ECO:0007669"/>
    <property type="project" value="UniProtKB-UniRule"/>
</dbReference>
<evidence type="ECO:0000256" key="10">
    <source>
        <dbReference type="ARBA" id="ARBA00047937"/>
    </source>
</evidence>
<evidence type="ECO:0000256" key="2">
    <source>
        <dbReference type="ARBA" id="ARBA00008226"/>
    </source>
</evidence>
<dbReference type="Proteomes" id="UP001333710">
    <property type="component" value="Chromosome"/>
</dbReference>
<dbReference type="GO" id="GO:0006426">
    <property type="term" value="P:glycyl-tRNA aminoacylation"/>
    <property type="evidence" value="ECO:0007669"/>
    <property type="project" value="UniProtKB-UniRule"/>
</dbReference>
<evidence type="ECO:0000256" key="6">
    <source>
        <dbReference type="ARBA" id="ARBA00022741"/>
    </source>
</evidence>
<evidence type="ECO:0000256" key="4">
    <source>
        <dbReference type="ARBA" id="ARBA00022490"/>
    </source>
</evidence>
<dbReference type="EMBL" id="AP027272">
    <property type="protein sequence ID" value="BDX04485.1"/>
    <property type="molecule type" value="Genomic_DNA"/>
</dbReference>
<dbReference type="AlphaFoldDB" id="A0AA48I223"/>
<protein>
    <recommendedName>
        <fullName evidence="11">Glycine--tRNA ligase beta subunit</fullName>
        <ecNumber evidence="11">6.1.1.14</ecNumber>
    </recommendedName>
    <alternativeName>
        <fullName evidence="11">Glycyl-tRNA synthetase beta subunit</fullName>
        <shortName evidence="11">GlyRS</shortName>
    </alternativeName>
</protein>
<dbReference type="SUPFAM" id="SSF109604">
    <property type="entry name" value="HD-domain/PDEase-like"/>
    <property type="match status" value="1"/>
</dbReference>
<evidence type="ECO:0000259" key="12">
    <source>
        <dbReference type="Pfam" id="PF05746"/>
    </source>
</evidence>
<dbReference type="NCBIfam" id="TIGR00211">
    <property type="entry name" value="glyS"/>
    <property type="match status" value="1"/>
</dbReference>
<evidence type="ECO:0000256" key="7">
    <source>
        <dbReference type="ARBA" id="ARBA00022840"/>
    </source>
</evidence>
<comment type="subunit">
    <text evidence="3 11">Tetramer of two alpha and two beta subunits.</text>
</comment>
<keyword evidence="6 11" id="KW-0547">Nucleotide-binding</keyword>
<evidence type="ECO:0000256" key="9">
    <source>
        <dbReference type="ARBA" id="ARBA00023146"/>
    </source>
</evidence>
<dbReference type="PANTHER" id="PTHR30075:SF2">
    <property type="entry name" value="GLYCINE--TRNA LIGASE, CHLOROPLASTIC_MITOCHONDRIAL 2"/>
    <property type="match status" value="1"/>
</dbReference>
<evidence type="ECO:0000313" key="13">
    <source>
        <dbReference type="EMBL" id="BDX04485.1"/>
    </source>
</evidence>
<dbReference type="GO" id="GO:0006420">
    <property type="term" value="P:arginyl-tRNA aminoacylation"/>
    <property type="evidence" value="ECO:0007669"/>
    <property type="project" value="InterPro"/>
</dbReference>
<evidence type="ECO:0000313" key="14">
    <source>
        <dbReference type="Proteomes" id="UP001333710"/>
    </source>
</evidence>
<evidence type="ECO:0000256" key="1">
    <source>
        <dbReference type="ARBA" id="ARBA00004496"/>
    </source>
</evidence>
<dbReference type="InterPro" id="IPR006194">
    <property type="entry name" value="Gly-tRNA-synth_heterodimer"/>
</dbReference>
<dbReference type="InterPro" id="IPR008909">
    <property type="entry name" value="DALR_anticod-bd"/>
</dbReference>
<dbReference type="RefSeq" id="WP_338290253.1">
    <property type="nucleotide sequence ID" value="NZ_AP027272.1"/>
</dbReference>
<dbReference type="GO" id="GO:0004814">
    <property type="term" value="F:arginine-tRNA ligase activity"/>
    <property type="evidence" value="ECO:0007669"/>
    <property type="project" value="InterPro"/>
</dbReference>
<reference evidence="13" key="1">
    <citation type="submission" date="2023-01" db="EMBL/GenBank/DDBJ databases">
        <title>Complete genome sequence of Planctobacterium marinum strain Dej080120_11.</title>
        <authorList>
            <person name="Ueki S."/>
            <person name="Maruyama F."/>
        </authorList>
    </citation>
    <scope>NUCLEOTIDE SEQUENCE</scope>
    <source>
        <strain evidence="13">Dej080120_11</strain>
    </source>
</reference>
<dbReference type="Pfam" id="PF05746">
    <property type="entry name" value="DALR_1"/>
    <property type="match status" value="1"/>
</dbReference>
<dbReference type="InterPro" id="IPR015944">
    <property type="entry name" value="Gly-tRNA-synth_bsu"/>
</dbReference>
<dbReference type="PANTHER" id="PTHR30075">
    <property type="entry name" value="GLYCYL-TRNA SYNTHETASE"/>
    <property type="match status" value="1"/>
</dbReference>